<sequence>MSPPRLSQQVAVAAVVVVLCMAGTGWSDIASDREECTDQLVGLSTCLSYVQGSAKSPTPDCCTGFKQVVSKGLKCLCVLIKDRNDPSLGLKFDVYRALSLPTKCDLQPPSNVSTCPKLVGIPENSPQAKEFYKFEEVVEGKGSPTDAGNAKTNSTAIASSGGNHMSSGRRERNLRVEMGGVKISSLVILVFLLVLVF</sequence>
<evidence type="ECO:0000256" key="5">
    <source>
        <dbReference type="SAM" id="MobiDB-lite"/>
    </source>
</evidence>
<keyword evidence="2 7" id="KW-0732">Signal</keyword>
<keyword evidence="3" id="KW-1015">Disulfide bond</keyword>
<feature type="region of interest" description="Disordered" evidence="5">
    <location>
        <begin position="140"/>
        <end position="169"/>
    </location>
</feature>
<dbReference type="Gene3D" id="1.10.110.10">
    <property type="entry name" value="Plant lipid-transfer and hydrophobic proteins"/>
    <property type="match status" value="1"/>
</dbReference>
<dbReference type="SUPFAM" id="SSF47699">
    <property type="entry name" value="Bifunctional inhibitor/lipid-transfer protein/seed storage 2S albumin"/>
    <property type="match status" value="1"/>
</dbReference>
<keyword evidence="6" id="KW-0472">Membrane</keyword>
<dbReference type="AlphaFoldDB" id="A0AAX6FIM8"/>
<dbReference type="InterPro" id="IPR036312">
    <property type="entry name" value="Bifun_inhib/LTP/seed_sf"/>
</dbReference>
<keyword evidence="4" id="KW-0325">Glycoprotein</keyword>
<feature type="chain" id="PRO_5043500712" evidence="7">
    <location>
        <begin position="28"/>
        <end position="197"/>
    </location>
</feature>
<protein>
    <submittedName>
        <fullName evidence="9">Protein YLS3-like</fullName>
    </submittedName>
</protein>
<feature type="domain" description="Bifunctional inhibitor/plant lipid transfer protein/seed storage helical" evidence="8">
    <location>
        <begin position="36"/>
        <end position="115"/>
    </location>
</feature>
<comment type="caution">
    <text evidence="9">The sequence shown here is derived from an EMBL/GenBank/DDBJ whole genome shotgun (WGS) entry which is preliminary data.</text>
</comment>
<evidence type="ECO:0000256" key="1">
    <source>
        <dbReference type="ARBA" id="ARBA00009748"/>
    </source>
</evidence>
<comment type="similarity">
    <text evidence="1">Belongs to the plant LTP family.</text>
</comment>
<gene>
    <name evidence="9" type="ORF">M6B38_417695</name>
</gene>
<evidence type="ECO:0000256" key="4">
    <source>
        <dbReference type="ARBA" id="ARBA00023180"/>
    </source>
</evidence>
<name>A0AAX6FIM8_IRIPA</name>
<evidence type="ECO:0000256" key="7">
    <source>
        <dbReference type="SAM" id="SignalP"/>
    </source>
</evidence>
<proteinExistence type="inferred from homology"/>
<dbReference type="EMBL" id="JANAVB010028397">
    <property type="protein sequence ID" value="KAJ6816209.1"/>
    <property type="molecule type" value="Genomic_DNA"/>
</dbReference>
<dbReference type="InterPro" id="IPR043325">
    <property type="entry name" value="LTSS"/>
</dbReference>
<reference evidence="9" key="1">
    <citation type="journal article" date="2023" name="GigaByte">
        <title>Genome assembly of the bearded iris, Iris pallida Lam.</title>
        <authorList>
            <person name="Bruccoleri R.E."/>
            <person name="Oakeley E.J."/>
            <person name="Faust A.M.E."/>
            <person name="Altorfer M."/>
            <person name="Dessus-Babus S."/>
            <person name="Burckhardt D."/>
            <person name="Oertli M."/>
            <person name="Naumann U."/>
            <person name="Petersen F."/>
            <person name="Wong J."/>
        </authorList>
    </citation>
    <scope>NUCLEOTIDE SEQUENCE</scope>
    <source>
        <strain evidence="9">GSM-AAB239-AS_SAM_17_03QT</strain>
    </source>
</reference>
<evidence type="ECO:0000313" key="9">
    <source>
        <dbReference type="EMBL" id="KAJ6816209.1"/>
    </source>
</evidence>
<evidence type="ECO:0000259" key="8">
    <source>
        <dbReference type="SMART" id="SM00499"/>
    </source>
</evidence>
<evidence type="ECO:0000256" key="3">
    <source>
        <dbReference type="ARBA" id="ARBA00023157"/>
    </source>
</evidence>
<dbReference type="InterPro" id="IPR016140">
    <property type="entry name" value="Bifunc_inhib/LTP/seed_store"/>
</dbReference>
<feature type="signal peptide" evidence="7">
    <location>
        <begin position="1"/>
        <end position="27"/>
    </location>
</feature>
<accession>A0AAX6FIM8</accession>
<dbReference type="CDD" id="cd00010">
    <property type="entry name" value="AAI_LTSS"/>
    <property type="match status" value="1"/>
</dbReference>
<dbReference type="PANTHER" id="PTHR33044">
    <property type="entry name" value="BIFUNCTIONAL INHIBITOR/LIPID-TRANSFER PROTEIN/SEED STORAGE 2S ALBUMIN SUPERFAMILY PROTEIN-RELATED"/>
    <property type="match status" value="1"/>
</dbReference>
<evidence type="ECO:0000256" key="6">
    <source>
        <dbReference type="SAM" id="Phobius"/>
    </source>
</evidence>
<dbReference type="Proteomes" id="UP001140949">
    <property type="component" value="Unassembled WGS sequence"/>
</dbReference>
<organism evidence="9 10">
    <name type="scientific">Iris pallida</name>
    <name type="common">Sweet iris</name>
    <dbReference type="NCBI Taxonomy" id="29817"/>
    <lineage>
        <taxon>Eukaryota</taxon>
        <taxon>Viridiplantae</taxon>
        <taxon>Streptophyta</taxon>
        <taxon>Embryophyta</taxon>
        <taxon>Tracheophyta</taxon>
        <taxon>Spermatophyta</taxon>
        <taxon>Magnoliopsida</taxon>
        <taxon>Liliopsida</taxon>
        <taxon>Asparagales</taxon>
        <taxon>Iridaceae</taxon>
        <taxon>Iridoideae</taxon>
        <taxon>Irideae</taxon>
        <taxon>Iris</taxon>
    </lineage>
</organism>
<keyword evidence="6" id="KW-0812">Transmembrane</keyword>
<reference evidence="9" key="2">
    <citation type="submission" date="2023-04" db="EMBL/GenBank/DDBJ databases">
        <authorList>
            <person name="Bruccoleri R.E."/>
            <person name="Oakeley E.J."/>
            <person name="Faust A.-M."/>
            <person name="Dessus-Babus S."/>
            <person name="Altorfer M."/>
            <person name="Burckhardt D."/>
            <person name="Oertli M."/>
            <person name="Naumann U."/>
            <person name="Petersen F."/>
            <person name="Wong J."/>
        </authorList>
    </citation>
    <scope>NUCLEOTIDE SEQUENCE</scope>
    <source>
        <strain evidence="9">GSM-AAB239-AS_SAM_17_03QT</strain>
        <tissue evidence="9">Leaf</tissue>
    </source>
</reference>
<dbReference type="SMART" id="SM00499">
    <property type="entry name" value="AAI"/>
    <property type="match status" value="1"/>
</dbReference>
<keyword evidence="6" id="KW-1133">Transmembrane helix</keyword>
<dbReference type="Pfam" id="PF14368">
    <property type="entry name" value="LTP_2"/>
    <property type="match status" value="1"/>
</dbReference>
<feature type="transmembrane region" description="Helical" evidence="6">
    <location>
        <begin position="179"/>
        <end position="196"/>
    </location>
</feature>
<evidence type="ECO:0000256" key="2">
    <source>
        <dbReference type="ARBA" id="ARBA00022729"/>
    </source>
</evidence>
<evidence type="ECO:0000313" key="10">
    <source>
        <dbReference type="Proteomes" id="UP001140949"/>
    </source>
</evidence>
<keyword evidence="10" id="KW-1185">Reference proteome</keyword>
<feature type="compositionally biased region" description="Polar residues" evidence="5">
    <location>
        <begin position="150"/>
        <end position="166"/>
    </location>
</feature>